<dbReference type="PANTHER" id="PTHR13612">
    <property type="entry name" value="ENHANCER OF MRNA-DECAPPING PROTEIN 3"/>
    <property type="match status" value="1"/>
</dbReference>
<accession>A0A7E4VYY7</accession>
<evidence type="ECO:0000259" key="2">
    <source>
        <dbReference type="PROSITE" id="PS51512"/>
    </source>
</evidence>
<dbReference type="GO" id="GO:0003729">
    <property type="term" value="F:mRNA binding"/>
    <property type="evidence" value="ECO:0007669"/>
    <property type="project" value="TreeGrafter"/>
</dbReference>
<evidence type="ECO:0000313" key="3">
    <source>
        <dbReference type="Proteomes" id="UP000492821"/>
    </source>
</evidence>
<dbReference type="GO" id="GO:0000932">
    <property type="term" value="C:P-body"/>
    <property type="evidence" value="ECO:0007669"/>
    <property type="project" value="TreeGrafter"/>
</dbReference>
<dbReference type="WBParaSite" id="Pan_g4963.t1">
    <property type="protein sequence ID" value="Pan_g4963.t1"/>
    <property type="gene ID" value="Pan_g4963"/>
</dbReference>
<keyword evidence="3" id="KW-1185">Reference proteome</keyword>
<feature type="compositionally biased region" description="Basic and acidic residues" evidence="1">
    <location>
        <begin position="108"/>
        <end position="122"/>
    </location>
</feature>
<reference evidence="3" key="1">
    <citation type="journal article" date="2013" name="Genetics">
        <title>The draft genome and transcriptome of Panagrellus redivivus are shaped by the harsh demands of a free-living lifestyle.</title>
        <authorList>
            <person name="Srinivasan J."/>
            <person name="Dillman A.R."/>
            <person name="Macchietto M.G."/>
            <person name="Heikkinen L."/>
            <person name="Lakso M."/>
            <person name="Fracchia K.M."/>
            <person name="Antoshechkin I."/>
            <person name="Mortazavi A."/>
            <person name="Wong G."/>
            <person name="Sternberg P.W."/>
        </authorList>
    </citation>
    <scope>NUCLEOTIDE SEQUENCE [LARGE SCALE GENOMIC DNA]</scope>
    <source>
        <strain evidence="3">MT8872</strain>
    </source>
</reference>
<protein>
    <submittedName>
        <fullName evidence="4">DFDF domain-containing protein</fullName>
    </submittedName>
</protein>
<dbReference type="AlphaFoldDB" id="A0A7E4VYY7"/>
<name>A0A7E4VYY7_PANRE</name>
<evidence type="ECO:0000313" key="4">
    <source>
        <dbReference type="WBParaSite" id="Pan_g4963.t1"/>
    </source>
</evidence>
<feature type="region of interest" description="Disordered" evidence="1">
    <location>
        <begin position="332"/>
        <end position="354"/>
    </location>
</feature>
<feature type="compositionally biased region" description="Low complexity" evidence="1">
    <location>
        <begin position="262"/>
        <end position="274"/>
    </location>
</feature>
<feature type="compositionally biased region" description="Pro residues" evidence="1">
    <location>
        <begin position="168"/>
        <end position="180"/>
    </location>
</feature>
<proteinExistence type="predicted"/>
<dbReference type="GO" id="GO:0031087">
    <property type="term" value="P:deadenylation-independent decapping of nuclear-transcribed mRNA"/>
    <property type="evidence" value="ECO:0007669"/>
    <property type="project" value="TreeGrafter"/>
</dbReference>
<dbReference type="PANTHER" id="PTHR13612:SF0">
    <property type="entry name" value="ENHANCER OF MRNA-DECAPPING PROTEIN 3"/>
    <property type="match status" value="1"/>
</dbReference>
<evidence type="ECO:0000256" key="1">
    <source>
        <dbReference type="SAM" id="MobiDB-lite"/>
    </source>
</evidence>
<feature type="domain" description="DFDF" evidence="2">
    <location>
        <begin position="375"/>
        <end position="411"/>
    </location>
</feature>
<dbReference type="InterPro" id="IPR025609">
    <property type="entry name" value="Lsm14-like_N"/>
</dbReference>
<sequence length="667" mass="71992">MATAEFIGWLVALDCGEHGEYVGTVKAVDPKALTITLKDALLNGETLPKDTLVPSKRIEDLKVLEVNPSTKKSPPAAAKRVSKTVAVNGKTNLNASAPLPPYAASVVKKNDKAEKPAKKTEELSSNDPNGILGKLMVSDKPAPAPQTGIKLLKRGDPVPVKSDSKPTPVEPVQPKKPSPPTSEKAKPSPKPVQEPKKPKKTPVSSGLSLQGMSNVPTKAIAKTVQPASQSPIASLATLPTPQLSPPTPTTTGPSGIRLDPHSLISSLASVSISSNEPVTDNVKKETQPLRSSSSSGEGAPSSSSSNLGYKKFGEFKSFKGKQQAVPCALDGDFGGSNSSSRRTGGRFAGSSPSGVPFTDFSNGYGKVHKRNRELGDPIDYEEMSRDFDFDGNLALFAKEEVNDTDESDEANSEAPAHVRNFRYDENIVQDATRVTSWTSTMEASLPLKHNGLFETVDNGKIPVLDDRTKSIFLNLVKSKLGPVNYYTRVADRIFSLFSHIIDQYSLRVTGSVIVLGSGIVHESLLYNLSLHMSNRSIDTKLVDCEVKPSLPHVETVFAKELQAVKNVQFVIILDSSTAERLGLTWLARVANGRKPAHVIDFECERPGFTFSHALYLGVVNESVHAAKDYERRPNRFVTDVGIPFTWFEKEASDALSDVFSKGLLVEV</sequence>
<feature type="compositionally biased region" description="Low complexity" evidence="1">
    <location>
        <begin position="291"/>
        <end position="307"/>
    </location>
</feature>
<organism evidence="3 4">
    <name type="scientific">Panagrellus redivivus</name>
    <name type="common">Microworm</name>
    <dbReference type="NCBI Taxonomy" id="6233"/>
    <lineage>
        <taxon>Eukaryota</taxon>
        <taxon>Metazoa</taxon>
        <taxon>Ecdysozoa</taxon>
        <taxon>Nematoda</taxon>
        <taxon>Chromadorea</taxon>
        <taxon>Rhabditida</taxon>
        <taxon>Tylenchina</taxon>
        <taxon>Panagrolaimomorpha</taxon>
        <taxon>Panagrolaimoidea</taxon>
        <taxon>Panagrolaimidae</taxon>
        <taxon>Panagrellus</taxon>
    </lineage>
</organism>
<dbReference type="InterPro" id="IPR025762">
    <property type="entry name" value="DFDF"/>
</dbReference>
<dbReference type="SMART" id="SM01271">
    <property type="entry name" value="LSM14"/>
    <property type="match status" value="1"/>
</dbReference>
<dbReference type="GO" id="GO:0033962">
    <property type="term" value="P:P-body assembly"/>
    <property type="evidence" value="ECO:0007669"/>
    <property type="project" value="TreeGrafter"/>
</dbReference>
<feature type="compositionally biased region" description="Polar residues" evidence="1">
    <location>
        <begin position="203"/>
        <end position="216"/>
    </location>
</feature>
<feature type="region of interest" description="Disordered" evidence="1">
    <location>
        <begin position="106"/>
        <end position="307"/>
    </location>
</feature>
<dbReference type="Proteomes" id="UP000492821">
    <property type="component" value="Unassembled WGS sequence"/>
</dbReference>
<reference evidence="4" key="2">
    <citation type="submission" date="2020-10" db="UniProtKB">
        <authorList>
            <consortium name="WormBaseParasite"/>
        </authorList>
    </citation>
    <scope>IDENTIFICATION</scope>
</reference>
<dbReference type="PROSITE" id="PS51512">
    <property type="entry name" value="DFDF"/>
    <property type="match status" value="1"/>
</dbReference>
<dbReference type="Gene3D" id="2.30.30.100">
    <property type="match status" value="1"/>
</dbReference>